<proteinExistence type="inferred from homology"/>
<keyword evidence="13 15" id="KW-0175">Coiled coil</keyword>
<dbReference type="InterPro" id="IPR017455">
    <property type="entry name" value="Znf_FYVE-rel"/>
</dbReference>
<keyword evidence="7" id="KW-0254">Endocytosis</keyword>
<evidence type="ECO:0000256" key="12">
    <source>
        <dbReference type="ARBA" id="ARBA00022927"/>
    </source>
</evidence>
<dbReference type="Gene3D" id="1.20.5.730">
    <property type="entry name" value="Single helix bin"/>
    <property type="match status" value="1"/>
</dbReference>
<protein>
    <submittedName>
        <fullName evidence="17">GTPase-binding effector 1-like isoform X2</fullName>
    </submittedName>
</protein>
<gene>
    <name evidence="17" type="ORF">OCTVUL_1B015450</name>
</gene>
<dbReference type="SUPFAM" id="SSF57903">
    <property type="entry name" value="FYVE/PHD zinc finger"/>
    <property type="match status" value="1"/>
</dbReference>
<dbReference type="FunFam" id="1.20.5.730:FF:000005">
    <property type="entry name" value="RABaptiN (Rab effector)"/>
    <property type="match status" value="1"/>
</dbReference>
<dbReference type="Gene3D" id="3.30.40.10">
    <property type="entry name" value="Zinc/RING finger domain, C3HC4 (zinc finger)"/>
    <property type="match status" value="1"/>
</dbReference>
<evidence type="ECO:0000256" key="8">
    <source>
        <dbReference type="ARBA" id="ARBA00022723"/>
    </source>
</evidence>
<dbReference type="PANTHER" id="PTHR31179">
    <property type="entry name" value="RAB GTPASE-BINDING EFFECTOR PROTEIN"/>
    <property type="match status" value="1"/>
</dbReference>
<dbReference type="InterPro" id="IPR015390">
    <property type="entry name" value="Rabaptin_Rab5-bd_dom"/>
</dbReference>
<feature type="domain" description="FYVE-type" evidence="16">
    <location>
        <begin position="950"/>
        <end position="1008"/>
    </location>
</feature>
<dbReference type="InterPro" id="IPR003914">
    <property type="entry name" value="Rabaptin"/>
</dbReference>
<dbReference type="PANTHER" id="PTHR31179:SF7">
    <property type="entry name" value="FYVE-TYPE DOMAIN-CONTAINING PROTEIN"/>
    <property type="match status" value="1"/>
</dbReference>
<evidence type="ECO:0000313" key="17">
    <source>
        <dbReference type="EMBL" id="CAI9741388.1"/>
    </source>
</evidence>
<dbReference type="InterPro" id="IPR011011">
    <property type="entry name" value="Znf_FYVE_PHD"/>
</dbReference>
<evidence type="ECO:0000256" key="13">
    <source>
        <dbReference type="ARBA" id="ARBA00023054"/>
    </source>
</evidence>
<dbReference type="GO" id="GO:0008270">
    <property type="term" value="F:zinc ion binding"/>
    <property type="evidence" value="ECO:0007669"/>
    <property type="project" value="UniProtKB-KW"/>
</dbReference>
<keyword evidence="9" id="KW-0967">Endosome</keyword>
<dbReference type="GO" id="GO:0008083">
    <property type="term" value="F:growth factor activity"/>
    <property type="evidence" value="ECO:0007669"/>
    <property type="project" value="InterPro"/>
</dbReference>
<feature type="coiled-coil region" evidence="15">
    <location>
        <begin position="879"/>
        <end position="913"/>
    </location>
</feature>
<keyword evidence="11" id="KW-0862">Zinc</keyword>
<keyword evidence="4" id="KW-0813">Transport</keyword>
<keyword evidence="6" id="KW-0597">Phosphoprotein</keyword>
<dbReference type="Pfam" id="PF01363">
    <property type="entry name" value="FYVE"/>
    <property type="match status" value="1"/>
</dbReference>
<evidence type="ECO:0000313" key="18">
    <source>
        <dbReference type="Proteomes" id="UP001162480"/>
    </source>
</evidence>
<dbReference type="EMBL" id="OX597839">
    <property type="protein sequence ID" value="CAI9741388.1"/>
    <property type="molecule type" value="Genomic_DNA"/>
</dbReference>
<evidence type="ECO:0000256" key="14">
    <source>
        <dbReference type="PROSITE-ProRule" id="PRU00091"/>
    </source>
</evidence>
<evidence type="ECO:0000256" key="9">
    <source>
        <dbReference type="ARBA" id="ARBA00022753"/>
    </source>
</evidence>
<keyword evidence="12" id="KW-0653">Protein transport</keyword>
<evidence type="ECO:0000256" key="3">
    <source>
        <dbReference type="ARBA" id="ARBA00006603"/>
    </source>
</evidence>
<evidence type="ECO:0000256" key="15">
    <source>
        <dbReference type="SAM" id="Coils"/>
    </source>
</evidence>
<comment type="subcellular location">
    <subcellularLocation>
        <location evidence="2">Cytoplasm</location>
    </subcellularLocation>
    <subcellularLocation>
        <location evidence="1">Early endosome</location>
    </subcellularLocation>
</comment>
<evidence type="ECO:0000256" key="1">
    <source>
        <dbReference type="ARBA" id="ARBA00004412"/>
    </source>
</evidence>
<evidence type="ECO:0000256" key="7">
    <source>
        <dbReference type="ARBA" id="ARBA00022583"/>
    </source>
</evidence>
<dbReference type="GO" id="GO:0005096">
    <property type="term" value="F:GTPase activator activity"/>
    <property type="evidence" value="ECO:0007669"/>
    <property type="project" value="InterPro"/>
</dbReference>
<dbReference type="Pfam" id="PF03528">
    <property type="entry name" value="Rabaptin"/>
    <property type="match status" value="3"/>
</dbReference>
<evidence type="ECO:0000259" key="16">
    <source>
        <dbReference type="PROSITE" id="PS50178"/>
    </source>
</evidence>
<keyword evidence="5" id="KW-0963">Cytoplasm</keyword>
<dbReference type="AlphaFoldDB" id="A0AA36BWA5"/>
<dbReference type="SUPFAM" id="SSF103652">
    <property type="entry name" value="G protein-binding domain"/>
    <property type="match status" value="2"/>
</dbReference>
<dbReference type="CDD" id="cd15739">
    <property type="entry name" value="FYVE_RABE_unchar"/>
    <property type="match status" value="1"/>
</dbReference>
<dbReference type="GO" id="GO:0005769">
    <property type="term" value="C:early endosome"/>
    <property type="evidence" value="ECO:0007669"/>
    <property type="project" value="UniProtKB-SubCell"/>
</dbReference>
<dbReference type="InterPro" id="IPR000306">
    <property type="entry name" value="Znf_FYVE"/>
</dbReference>
<name>A0AA36BWA5_OCTVU</name>
<feature type="coiled-coil region" evidence="15">
    <location>
        <begin position="635"/>
        <end position="754"/>
    </location>
</feature>
<evidence type="ECO:0000256" key="4">
    <source>
        <dbReference type="ARBA" id="ARBA00022448"/>
    </source>
</evidence>
<dbReference type="PROSITE" id="PS50178">
    <property type="entry name" value="ZF_FYVE"/>
    <property type="match status" value="1"/>
</dbReference>
<dbReference type="Proteomes" id="UP001162480">
    <property type="component" value="Chromosome 26"/>
</dbReference>
<dbReference type="InterPro" id="IPR013083">
    <property type="entry name" value="Znf_RING/FYVE/PHD"/>
</dbReference>
<dbReference type="SMART" id="SM00064">
    <property type="entry name" value="FYVE"/>
    <property type="match status" value="1"/>
</dbReference>
<evidence type="ECO:0000256" key="6">
    <source>
        <dbReference type="ARBA" id="ARBA00022553"/>
    </source>
</evidence>
<evidence type="ECO:0000256" key="11">
    <source>
        <dbReference type="ARBA" id="ARBA00022833"/>
    </source>
</evidence>
<feature type="coiled-coil region" evidence="15">
    <location>
        <begin position="272"/>
        <end position="299"/>
    </location>
</feature>
<reference evidence="17" key="1">
    <citation type="submission" date="2023-08" db="EMBL/GenBank/DDBJ databases">
        <authorList>
            <person name="Alioto T."/>
            <person name="Alioto T."/>
            <person name="Gomez Garrido J."/>
        </authorList>
    </citation>
    <scope>NUCLEOTIDE SEQUENCE</scope>
</reference>
<organism evidence="17 18">
    <name type="scientific">Octopus vulgaris</name>
    <name type="common">Common octopus</name>
    <dbReference type="NCBI Taxonomy" id="6645"/>
    <lineage>
        <taxon>Eukaryota</taxon>
        <taxon>Metazoa</taxon>
        <taxon>Spiralia</taxon>
        <taxon>Lophotrochozoa</taxon>
        <taxon>Mollusca</taxon>
        <taxon>Cephalopoda</taxon>
        <taxon>Coleoidea</taxon>
        <taxon>Octopodiformes</taxon>
        <taxon>Octopoda</taxon>
        <taxon>Incirrata</taxon>
        <taxon>Octopodidae</taxon>
        <taxon>Octopus</taxon>
    </lineage>
</organism>
<evidence type="ECO:0000256" key="10">
    <source>
        <dbReference type="ARBA" id="ARBA00022771"/>
    </source>
</evidence>
<dbReference type="GO" id="GO:0015031">
    <property type="term" value="P:protein transport"/>
    <property type="evidence" value="ECO:0007669"/>
    <property type="project" value="UniProtKB-KW"/>
</dbReference>
<evidence type="ECO:0000256" key="2">
    <source>
        <dbReference type="ARBA" id="ARBA00004496"/>
    </source>
</evidence>
<feature type="coiled-coil region" evidence="15">
    <location>
        <begin position="21"/>
        <end position="177"/>
    </location>
</feature>
<comment type="similarity">
    <text evidence="3">Belongs to the rabaptin family.</text>
</comment>
<accession>A0AA36BWA5</accession>
<sequence>MTDLNEFGPLESAETSHKEELRVLHERLAYLERRERELIREKEEQEKEFGLKRAKLKELFLQKEEELKRERDTTAEALGKNNSLLIDLKKLQSELEDLKAAAAVSEENKQDEVEDIRRQCQEEIASLQSIMKEAADEASRKTAAQYESVWQRMMKMNEKSEQELQDLKMQLNQEREGFLASVAKSLKRVSGSVSSTNASVEAESLEDSMRKASNKMKTLLLPSSPTLKSKPAQANLKTLLTAFRKDGDHKELQAQEDAEILKSVVLPLEEEIKLLKSKVQESDDKIKDLEKQLSDISVDEAMAKVYDTKKSPSLPEFDENIDPDEKIQQLMKYLKAEKSSRTDLEMFVAVLNTQKSVLQTENDTLRTELHEVCRMFEDEKRVHNDLKRTWQMANDQFLESQRLMMMDMRRMESVLTTEQQRQIVELQQKDLERDAQERRVKELEEMREKQQREQEQRRKGQLIPWSILSFVPFEILQRQQASPVKTPLMKAPSADPQCKTSTVSSSLIDLTVQQNDIGAGVKKSFSSSDVSDIQGEDFDSSSLLDASLTDTVSNTIRISPEKTITLPSLTEAQRRAITDPTPEAEAHNSLLASVKSRTEGISLEGRRMVSEKEWELLQQELKSAREKLGRPCDMCNNYEAQLQSVQAQLKESQSKIQQLNRYLKSEQQASVNQRKYQEELENNLKEVAEDARKQISTVMTKLQESEKFTMEVKQQLMQSHLELQDQLKTLTESREEIQVELDRLTQENDSLVGKHSKHSQQLQNEDINLPNNLEEMQLLLLKYREEIIAAKVAKEHIEDTLKSEILFLKDRALADQQEKNTLEETLSQEVSTLQERLAILESCKSELERESSVRAETETKLRDSDQSLKKIQTKSKQLINALTQQLDEQTTQRSKLETEVSTMKAKVQSLQVDLENSEAVQRDFVKLSQSLQIQLEKIRQAETEVRWQHEEDVDECNNCRQAFSVTKRKHHCRHCGKIFCADCNAKNVMSGPNMRSSKVCDVCHTILVKDATPYFSTEPPSTPH</sequence>
<evidence type="ECO:0000256" key="5">
    <source>
        <dbReference type="ARBA" id="ARBA00022490"/>
    </source>
</evidence>
<keyword evidence="8" id="KW-0479">Metal-binding</keyword>
<feature type="coiled-coil region" evidence="15">
    <location>
        <begin position="426"/>
        <end position="460"/>
    </location>
</feature>
<dbReference type="GO" id="GO:0006897">
    <property type="term" value="P:endocytosis"/>
    <property type="evidence" value="ECO:0007669"/>
    <property type="project" value="UniProtKB-KW"/>
</dbReference>
<keyword evidence="10 14" id="KW-0863">Zinc-finger</keyword>
<dbReference type="InterPro" id="IPR018514">
    <property type="entry name" value="Rabaptin_CC"/>
</dbReference>
<dbReference type="Pfam" id="PF09311">
    <property type="entry name" value="Rab5-bind"/>
    <property type="match status" value="1"/>
</dbReference>
<keyword evidence="18" id="KW-1185">Reference proteome</keyword>